<reference evidence="4" key="1">
    <citation type="submission" date="2022-01" db="EMBL/GenBank/DDBJ databases">
        <title>Draft Genome Sequences of Seven Type Strains of the Genus Streptomyces.</title>
        <authorList>
            <person name="Aziz S."/>
            <person name="Coretto E."/>
            <person name="Chronakova A."/>
            <person name="Sproer C."/>
            <person name="Huber K."/>
            <person name="Nouioui I."/>
            <person name="Gross H."/>
        </authorList>
    </citation>
    <scope>NUCLEOTIDE SEQUENCE</scope>
    <source>
        <strain evidence="4">DSM 103493</strain>
    </source>
</reference>
<dbReference type="Gene3D" id="3.40.50.720">
    <property type="entry name" value="NAD(P)-binding Rossmann-like Domain"/>
    <property type="match status" value="1"/>
</dbReference>
<feature type="domain" description="Ketoreductase" evidence="3">
    <location>
        <begin position="3"/>
        <end position="185"/>
    </location>
</feature>
<dbReference type="PANTHER" id="PTHR42760">
    <property type="entry name" value="SHORT-CHAIN DEHYDROGENASES/REDUCTASES FAMILY MEMBER"/>
    <property type="match status" value="1"/>
</dbReference>
<evidence type="ECO:0000313" key="5">
    <source>
        <dbReference type="Proteomes" id="UP001139384"/>
    </source>
</evidence>
<dbReference type="RefSeq" id="WP_234760832.1">
    <property type="nucleotide sequence ID" value="NZ_JAKEIP010000006.1"/>
</dbReference>
<accession>A0A9X1PUJ9</accession>
<dbReference type="InterPro" id="IPR020904">
    <property type="entry name" value="Sc_DH/Rdtase_CS"/>
</dbReference>
<dbReference type="CDD" id="cd05233">
    <property type="entry name" value="SDR_c"/>
    <property type="match status" value="1"/>
</dbReference>
<dbReference type="Proteomes" id="UP001139384">
    <property type="component" value="Unassembled WGS sequence"/>
</dbReference>
<comment type="similarity">
    <text evidence="1">Belongs to the short-chain dehydrogenases/reductases (SDR) family.</text>
</comment>
<evidence type="ECO:0000256" key="1">
    <source>
        <dbReference type="ARBA" id="ARBA00006484"/>
    </source>
</evidence>
<comment type="caution">
    <text evidence="4">The sequence shown here is derived from an EMBL/GenBank/DDBJ whole genome shotgun (WGS) entry which is preliminary data.</text>
</comment>
<evidence type="ECO:0000259" key="3">
    <source>
        <dbReference type="SMART" id="SM00822"/>
    </source>
</evidence>
<dbReference type="InterPro" id="IPR057326">
    <property type="entry name" value="KR_dom"/>
</dbReference>
<dbReference type="GO" id="GO:0016616">
    <property type="term" value="F:oxidoreductase activity, acting on the CH-OH group of donors, NAD or NADP as acceptor"/>
    <property type="evidence" value="ECO:0007669"/>
    <property type="project" value="TreeGrafter"/>
</dbReference>
<name>A0A9X1PUJ9_STRM4</name>
<dbReference type="PROSITE" id="PS00061">
    <property type="entry name" value="ADH_SHORT"/>
    <property type="match status" value="1"/>
</dbReference>
<dbReference type="PRINTS" id="PR00080">
    <property type="entry name" value="SDRFAMILY"/>
</dbReference>
<keyword evidence="5" id="KW-1185">Reference proteome</keyword>
<evidence type="ECO:0000256" key="2">
    <source>
        <dbReference type="ARBA" id="ARBA00023002"/>
    </source>
</evidence>
<evidence type="ECO:0000313" key="4">
    <source>
        <dbReference type="EMBL" id="MCF1592529.1"/>
    </source>
</evidence>
<dbReference type="AlphaFoldDB" id="A0A9X1PUJ9"/>
<dbReference type="PANTHER" id="PTHR42760:SF115">
    <property type="entry name" value="3-OXOACYL-[ACYL-CARRIER-PROTEIN] REDUCTASE FABG"/>
    <property type="match status" value="1"/>
</dbReference>
<dbReference type="EMBL" id="JAKEIP010000006">
    <property type="protein sequence ID" value="MCF1592529.1"/>
    <property type="molecule type" value="Genomic_DNA"/>
</dbReference>
<dbReference type="SMART" id="SM00822">
    <property type="entry name" value="PKS_KR"/>
    <property type="match status" value="1"/>
</dbReference>
<organism evidence="4 5">
    <name type="scientific">Streptomyces muensis</name>
    <dbReference type="NCBI Taxonomy" id="1077944"/>
    <lineage>
        <taxon>Bacteria</taxon>
        <taxon>Bacillati</taxon>
        <taxon>Actinomycetota</taxon>
        <taxon>Actinomycetes</taxon>
        <taxon>Kitasatosporales</taxon>
        <taxon>Streptomycetaceae</taxon>
        <taxon>Streptomyces</taxon>
    </lineage>
</organism>
<dbReference type="InterPro" id="IPR002347">
    <property type="entry name" value="SDR_fam"/>
</dbReference>
<sequence>MTRTVVVSGGGQGLGRAFALALAETGWQVAVADIDHANADRVAAEIVDAGGVAVGVEVDVASEPSVASAYEAVRERLGAVTGLVNNAALFSTLTMGPFEDIGLDTWERVMRVNVAGAFLMTRAFVPDMRANGYGKVVNITSATVFAGRPGYLHYVTSKAALVGMTRALAGELGPDGITVNAIAPGSTETEVERATISAGDRAAMANATALRRIQLPGDLVGALQFTLSPDSDFMTGQTLVVDGGLVFH</sequence>
<dbReference type="InterPro" id="IPR036291">
    <property type="entry name" value="NAD(P)-bd_dom_sf"/>
</dbReference>
<protein>
    <submittedName>
        <fullName evidence="4">SDR family oxidoreductase</fullName>
    </submittedName>
</protein>
<gene>
    <name evidence="4" type="ORF">L0P92_02955</name>
</gene>
<keyword evidence="2" id="KW-0560">Oxidoreductase</keyword>
<dbReference type="PRINTS" id="PR00081">
    <property type="entry name" value="GDHRDH"/>
</dbReference>
<dbReference type="FunFam" id="3.40.50.720:FF:000084">
    <property type="entry name" value="Short-chain dehydrogenase reductase"/>
    <property type="match status" value="1"/>
</dbReference>
<dbReference type="Pfam" id="PF13561">
    <property type="entry name" value="adh_short_C2"/>
    <property type="match status" value="1"/>
</dbReference>
<proteinExistence type="inferred from homology"/>
<dbReference type="SUPFAM" id="SSF51735">
    <property type="entry name" value="NAD(P)-binding Rossmann-fold domains"/>
    <property type="match status" value="1"/>
</dbReference>